<reference evidence="1 2" key="1">
    <citation type="journal article" date="2015" name="Proc. Natl. Acad. Sci. U.S.A.">
        <title>The resurrection genome of Boea hygrometrica: A blueprint for survival of dehydration.</title>
        <authorList>
            <person name="Xiao L."/>
            <person name="Yang G."/>
            <person name="Zhang L."/>
            <person name="Yang X."/>
            <person name="Zhao S."/>
            <person name="Ji Z."/>
            <person name="Zhou Q."/>
            <person name="Hu M."/>
            <person name="Wang Y."/>
            <person name="Chen M."/>
            <person name="Xu Y."/>
            <person name="Jin H."/>
            <person name="Xiao X."/>
            <person name="Hu G."/>
            <person name="Bao F."/>
            <person name="Hu Y."/>
            <person name="Wan P."/>
            <person name="Li L."/>
            <person name="Deng X."/>
            <person name="Kuang T."/>
            <person name="Xiang C."/>
            <person name="Zhu J.K."/>
            <person name="Oliver M.J."/>
            <person name="He Y."/>
        </authorList>
    </citation>
    <scope>NUCLEOTIDE SEQUENCE [LARGE SCALE GENOMIC DNA]</scope>
    <source>
        <strain evidence="2">cv. XS01</strain>
    </source>
</reference>
<proteinExistence type="predicted"/>
<organism evidence="1 2">
    <name type="scientific">Dorcoceras hygrometricum</name>
    <dbReference type="NCBI Taxonomy" id="472368"/>
    <lineage>
        <taxon>Eukaryota</taxon>
        <taxon>Viridiplantae</taxon>
        <taxon>Streptophyta</taxon>
        <taxon>Embryophyta</taxon>
        <taxon>Tracheophyta</taxon>
        <taxon>Spermatophyta</taxon>
        <taxon>Magnoliopsida</taxon>
        <taxon>eudicotyledons</taxon>
        <taxon>Gunneridae</taxon>
        <taxon>Pentapetalae</taxon>
        <taxon>asterids</taxon>
        <taxon>lamiids</taxon>
        <taxon>Lamiales</taxon>
        <taxon>Gesneriaceae</taxon>
        <taxon>Didymocarpoideae</taxon>
        <taxon>Trichosporeae</taxon>
        <taxon>Loxocarpinae</taxon>
        <taxon>Dorcoceras</taxon>
    </lineage>
</organism>
<name>A0A2Z7AHF3_9LAMI</name>
<dbReference type="AlphaFoldDB" id="A0A2Z7AHF3"/>
<sequence>MIIDSIGIFELKGSYCTLTMTDWFLQALPVIPRGSWGDVARHFTMNRWCKPTKELRFHTWTELGVDPAVQPLKGQFPPGTGRSQASRCRKVRQQCRCAAAVAARRRRRWNSFRPFRRDDWSCATVEVLLPHITGIVGAGCIVARGSTNFKLPLHHGSGIRIRLCSNTDRERALRSARADHCTICFVEAI</sequence>
<evidence type="ECO:0000313" key="1">
    <source>
        <dbReference type="EMBL" id="KZV21235.1"/>
    </source>
</evidence>
<evidence type="ECO:0000313" key="2">
    <source>
        <dbReference type="Proteomes" id="UP000250235"/>
    </source>
</evidence>
<gene>
    <name evidence="1" type="ORF">F511_26817</name>
</gene>
<dbReference type="OrthoDB" id="3934549at2759"/>
<protein>
    <submittedName>
        <fullName evidence="1">Uncharacterized protein</fullName>
    </submittedName>
</protein>
<keyword evidence="2" id="KW-1185">Reference proteome</keyword>
<dbReference type="Proteomes" id="UP000250235">
    <property type="component" value="Unassembled WGS sequence"/>
</dbReference>
<dbReference type="EMBL" id="KV014918">
    <property type="protein sequence ID" value="KZV21235.1"/>
    <property type="molecule type" value="Genomic_DNA"/>
</dbReference>
<accession>A0A2Z7AHF3</accession>